<dbReference type="AlphaFoldDB" id="A0A0P6VUU9"/>
<dbReference type="PATRIC" id="fig|218284.4.peg.1498"/>
<dbReference type="eggNOG" id="COG3238">
    <property type="taxonomic scope" value="Bacteria"/>
</dbReference>
<evidence type="ECO:0000313" key="3">
    <source>
        <dbReference type="Proteomes" id="UP000050398"/>
    </source>
</evidence>
<accession>A0A0P6VUU9</accession>
<keyword evidence="1" id="KW-0812">Transmembrane</keyword>
<feature type="transmembrane region" description="Helical" evidence="1">
    <location>
        <begin position="28"/>
        <end position="50"/>
    </location>
</feature>
<dbReference type="Pfam" id="PF04657">
    <property type="entry name" value="DMT_YdcZ"/>
    <property type="match status" value="1"/>
</dbReference>
<name>A0A0P6VUU9_9BACI</name>
<proteinExistence type="predicted"/>
<comment type="caution">
    <text evidence="2">The sequence shown here is derived from an EMBL/GenBank/DDBJ whole genome shotgun (WGS) entry which is preliminary data.</text>
</comment>
<keyword evidence="1" id="KW-1133">Transmembrane helix</keyword>
<keyword evidence="1" id="KW-0472">Membrane</keyword>
<dbReference type="EMBL" id="LIXZ01000015">
    <property type="protein sequence ID" value="KPL58449.1"/>
    <property type="molecule type" value="Genomic_DNA"/>
</dbReference>
<evidence type="ECO:0000256" key="1">
    <source>
        <dbReference type="SAM" id="Phobius"/>
    </source>
</evidence>
<dbReference type="Proteomes" id="UP000050398">
    <property type="component" value="Unassembled WGS sequence"/>
</dbReference>
<dbReference type="OrthoDB" id="9789346at2"/>
<feature type="transmembrane region" description="Helical" evidence="1">
    <location>
        <begin position="121"/>
        <end position="140"/>
    </location>
</feature>
<dbReference type="PANTHER" id="PTHR34821">
    <property type="entry name" value="INNER MEMBRANE PROTEIN YDCZ"/>
    <property type="match status" value="1"/>
</dbReference>
<dbReference type="InterPro" id="IPR006750">
    <property type="entry name" value="YdcZ"/>
</dbReference>
<dbReference type="GO" id="GO:0005886">
    <property type="term" value="C:plasma membrane"/>
    <property type="evidence" value="ECO:0007669"/>
    <property type="project" value="TreeGrafter"/>
</dbReference>
<sequence length="142" mass="15200">MKGAIFALFGGLCITMQGIFNARMSDAIGGWHTTSMVHLVAFAISMTIYMKTRDGKGKTFRGVPFLYLIGGTFGVIVVFSELTAIHSIGPAAAIAILLVAQIGTAFLIESKGWFGEKKIPVTTRQVVGLLTMMLAGVILFQL</sequence>
<gene>
    <name evidence="2" type="ORF">AM506_16470</name>
</gene>
<evidence type="ECO:0008006" key="4">
    <source>
        <dbReference type="Google" id="ProtNLM"/>
    </source>
</evidence>
<dbReference type="RefSeq" id="WP_060673572.1">
    <property type="nucleotide sequence ID" value="NZ_LIXZ01000015.1"/>
</dbReference>
<feature type="transmembrane region" description="Helical" evidence="1">
    <location>
        <begin position="62"/>
        <end position="82"/>
    </location>
</feature>
<protein>
    <recommendedName>
        <fullName evidence="4">Transporter family-2 protein</fullName>
    </recommendedName>
</protein>
<organism evidence="2 3">
    <name type="scientific">Rossellomorea vietnamensis</name>
    <dbReference type="NCBI Taxonomy" id="218284"/>
    <lineage>
        <taxon>Bacteria</taxon>
        <taxon>Bacillati</taxon>
        <taxon>Bacillota</taxon>
        <taxon>Bacilli</taxon>
        <taxon>Bacillales</taxon>
        <taxon>Bacillaceae</taxon>
        <taxon>Rossellomorea</taxon>
    </lineage>
</organism>
<dbReference type="PANTHER" id="PTHR34821:SF3">
    <property type="entry name" value="MEMBRANE PROTEIN"/>
    <property type="match status" value="1"/>
</dbReference>
<evidence type="ECO:0000313" key="2">
    <source>
        <dbReference type="EMBL" id="KPL58449.1"/>
    </source>
</evidence>
<feature type="transmembrane region" description="Helical" evidence="1">
    <location>
        <begin position="88"/>
        <end position="109"/>
    </location>
</feature>
<reference evidence="2 3" key="1">
    <citation type="submission" date="2015-08" db="EMBL/GenBank/DDBJ databases">
        <title>Draft Genome Sequence of Bacillus vietnamensis UCD-SED5.</title>
        <authorList>
            <person name="Lee R.D."/>
            <person name="Jospin G."/>
            <person name="Lang J.M."/>
            <person name="Coil D.A."/>
            <person name="Eisen J.A."/>
        </authorList>
    </citation>
    <scope>NUCLEOTIDE SEQUENCE [LARGE SCALE GENOMIC DNA]</scope>
    <source>
        <strain evidence="2 3">UCD-SED5</strain>
    </source>
</reference>